<dbReference type="InterPro" id="IPR011100">
    <property type="entry name" value="Glyco_hydro_67_cat"/>
</dbReference>
<dbReference type="RefSeq" id="WP_187502447.1">
    <property type="nucleotide sequence ID" value="NZ_CP162536.1"/>
</dbReference>
<organism evidence="13 14">
    <name type="scientific">Sphingomonas albertensis</name>
    <dbReference type="NCBI Taxonomy" id="2762591"/>
    <lineage>
        <taxon>Bacteria</taxon>
        <taxon>Pseudomonadati</taxon>
        <taxon>Pseudomonadota</taxon>
        <taxon>Alphaproteobacteria</taxon>
        <taxon>Sphingomonadales</taxon>
        <taxon>Sphingomonadaceae</taxon>
        <taxon>Sphingomonas</taxon>
    </lineage>
</organism>
<comment type="subunit">
    <text evidence="8">Homodimer.</text>
</comment>
<evidence type="ECO:0000256" key="5">
    <source>
        <dbReference type="ARBA" id="ARBA00023295"/>
    </source>
</evidence>
<evidence type="ECO:0000313" key="13">
    <source>
        <dbReference type="EMBL" id="MBC3940648.1"/>
    </source>
</evidence>
<dbReference type="InterPro" id="IPR029018">
    <property type="entry name" value="Hex-like_dom2"/>
</dbReference>
<dbReference type="SUPFAM" id="SSF55545">
    <property type="entry name" value="beta-N-acetylhexosaminidase-like domain"/>
    <property type="match status" value="1"/>
</dbReference>
<evidence type="ECO:0000259" key="11">
    <source>
        <dbReference type="Pfam" id="PF07477"/>
    </source>
</evidence>
<feature type="domain" description="Glycosyl hydrolase family 67 catalytic" evidence="12">
    <location>
        <begin position="140"/>
        <end position="458"/>
    </location>
</feature>
<accession>A0ABR7AJL4</accession>
<feature type="signal peptide" evidence="9">
    <location>
        <begin position="1"/>
        <end position="27"/>
    </location>
</feature>
<evidence type="ECO:0000256" key="7">
    <source>
        <dbReference type="PIRNR" id="PIRNR029900"/>
    </source>
</evidence>
<keyword evidence="6 8" id="KW-0624">Polysaccharide degradation</keyword>
<dbReference type="InterPro" id="IPR017853">
    <property type="entry name" value="GH"/>
</dbReference>
<dbReference type="InterPro" id="IPR037054">
    <property type="entry name" value="A-glucoronidase_C_sf"/>
</dbReference>
<evidence type="ECO:0000259" key="12">
    <source>
        <dbReference type="Pfam" id="PF07488"/>
    </source>
</evidence>
<keyword evidence="9" id="KW-0732">Signal</keyword>
<dbReference type="EC" id="3.2.1.131" evidence="8"/>
<keyword evidence="2 7" id="KW-0858">Xylan degradation</keyword>
<dbReference type="PANTHER" id="PTHR39207:SF1">
    <property type="entry name" value="ALPHA-GLUCURONIDASE A"/>
    <property type="match status" value="1"/>
</dbReference>
<evidence type="ECO:0000313" key="14">
    <source>
        <dbReference type="Proteomes" id="UP000597613"/>
    </source>
</evidence>
<dbReference type="Gene3D" id="3.90.1330.10">
    <property type="entry name" value="Alpha-glucuronidase, C-terminal domain"/>
    <property type="match status" value="1"/>
</dbReference>
<keyword evidence="14" id="KW-1185">Reference proteome</keyword>
<protein>
    <recommendedName>
        <fullName evidence="8">Xylan alpha-1,2-glucuronidase</fullName>
        <ecNumber evidence="8">3.2.1.131</ecNumber>
    </recommendedName>
</protein>
<dbReference type="Gene3D" id="3.20.20.80">
    <property type="entry name" value="Glycosidases"/>
    <property type="match status" value="1"/>
</dbReference>
<dbReference type="SUPFAM" id="SSF51445">
    <property type="entry name" value="(Trans)glycosidases"/>
    <property type="match status" value="1"/>
</dbReference>
<feature type="chain" id="PRO_5047523867" description="Xylan alpha-1,2-glucuronidase" evidence="9">
    <location>
        <begin position="28"/>
        <end position="707"/>
    </location>
</feature>
<gene>
    <name evidence="13" type="ORF">H8S47_02980</name>
</gene>
<dbReference type="EMBL" id="JACONT010000004">
    <property type="protein sequence ID" value="MBC3940648.1"/>
    <property type="molecule type" value="Genomic_DNA"/>
</dbReference>
<dbReference type="Pfam" id="PF07477">
    <property type="entry name" value="Glyco_hydro_67C"/>
    <property type="match status" value="1"/>
</dbReference>
<evidence type="ECO:0000256" key="8">
    <source>
        <dbReference type="RuleBase" id="RU361198"/>
    </source>
</evidence>
<evidence type="ECO:0000256" key="4">
    <source>
        <dbReference type="ARBA" id="ARBA00023277"/>
    </source>
</evidence>
<evidence type="ECO:0000256" key="9">
    <source>
        <dbReference type="SAM" id="SignalP"/>
    </source>
</evidence>
<feature type="domain" description="Alpha glucuronidase N-terminal" evidence="10">
    <location>
        <begin position="33"/>
        <end position="136"/>
    </location>
</feature>
<evidence type="ECO:0000256" key="2">
    <source>
        <dbReference type="ARBA" id="ARBA00022651"/>
    </source>
</evidence>
<dbReference type="PANTHER" id="PTHR39207">
    <property type="entry name" value="ALPHA-GLUCURONIDASE A"/>
    <property type="match status" value="1"/>
</dbReference>
<dbReference type="InterPro" id="IPR011395">
    <property type="entry name" value="Glyco_hydro_67_aGlcAse"/>
</dbReference>
<name>A0ABR7AJL4_9SPHN</name>
<sequence length="707" mass="77661">MTQFGRWIGKFALLFGAVIGLTGPAQAEDGYDLWLRYHTPAATPVRNVPAVEARGDTPTLRVAAEELRHGAVLFGTSPPPILLATASDRDVAALRLPLAALGDEGYRVGQVTIGGRRTLLVTANTDRGVLYGSFALLRHLQTGGSIDRIALTSSPRVKLRVLNHWDNLDGVVERGYAGASLWDWWTLPDFRDPRYTDYARANASIGINGTVLNNVNAKADSLTAPYIAKAAALADVFRPYGIKVYLSARFSAPIEIGGLKTADPLDPQVAAWWKAKTDEIYRSIPDFGGFLVKANSEGQPGPRDYHRSHADGANMLAAAVAPHGGIVMWRAFVYAETDPDDRAKQAYTEFKPLDGTFAKNVIVQVKNGAIDFQPREPFHPLFGAMPRTPLMIEFQITKEYLGFATHLAYLGPMFAETLASETMRTPGETVADVVDGSVEGHTLTGMAGVANIGRDRDWAGSTFNQANWYAFGRMAWDPTLGAAPVAREWAAMTFAPSAKIVDPVVAMMMGSREAVVDYMTPLGLSHVMATGHHYGPAPWVADLKRPEWNPVYYHRADKAGIGFDRTKTGSNAVAQYAPALARTLADPATTPERDLLWFHHVSWDRRMASGRTLWAEMVHDYDSGVGYVADMRRRWDALKPQVDAERWAKTATYLAVQEREARWWRDASLAYWMSVNGRPLPAGAAAPAHDLAWYKAQHFPYAPGNPQ</sequence>
<evidence type="ECO:0000256" key="6">
    <source>
        <dbReference type="ARBA" id="ARBA00023326"/>
    </source>
</evidence>
<dbReference type="InterPro" id="IPR011099">
    <property type="entry name" value="Glyco_hydro_67_C"/>
</dbReference>
<dbReference type="Proteomes" id="UP000597613">
    <property type="component" value="Unassembled WGS sequence"/>
</dbReference>
<keyword evidence="4 8" id="KW-0119">Carbohydrate metabolism</keyword>
<dbReference type="InterPro" id="IPR005154">
    <property type="entry name" value="Glyco_hydro_67_aGlcAse_N"/>
</dbReference>
<comment type="caution">
    <text evidence="13">The sequence shown here is derived from an EMBL/GenBank/DDBJ whole genome shotgun (WGS) entry which is preliminary data.</text>
</comment>
<keyword evidence="3 7" id="KW-0378">Hydrolase</keyword>
<comment type="catalytic activity">
    <reaction evidence="8">
        <text>Hydrolysis of (1-&gt;2)-alpha-D-(4-O-methyl)glucuronosyl links in the main chain of hardwood xylans.</text>
        <dbReference type="EC" id="3.2.1.131"/>
    </reaction>
</comment>
<proteinExistence type="inferred from homology"/>
<dbReference type="PIRSF" id="PIRSF029900">
    <property type="entry name" value="Alpha-glucuronds"/>
    <property type="match status" value="1"/>
</dbReference>
<comment type="similarity">
    <text evidence="1 7 8">Belongs to the glycosyl hydrolase 67 family.</text>
</comment>
<evidence type="ECO:0000256" key="1">
    <source>
        <dbReference type="ARBA" id="ARBA00008833"/>
    </source>
</evidence>
<dbReference type="Pfam" id="PF07488">
    <property type="entry name" value="Glyco_hydro_67M"/>
    <property type="match status" value="1"/>
</dbReference>
<keyword evidence="5 7" id="KW-0326">Glycosidase</keyword>
<evidence type="ECO:0000256" key="3">
    <source>
        <dbReference type="ARBA" id="ARBA00022801"/>
    </source>
</evidence>
<dbReference type="Gene3D" id="3.30.379.10">
    <property type="entry name" value="Chitobiase/beta-hexosaminidase domain 2-like"/>
    <property type="match status" value="1"/>
</dbReference>
<evidence type="ECO:0000259" key="10">
    <source>
        <dbReference type="Pfam" id="PF03648"/>
    </source>
</evidence>
<dbReference type="Pfam" id="PF03648">
    <property type="entry name" value="Glyco_hydro_67N"/>
    <property type="match status" value="1"/>
</dbReference>
<reference evidence="13 14" key="1">
    <citation type="submission" date="2020-08" db="EMBL/GenBank/DDBJ databases">
        <title>Putative novel bacterial strains isolated from necrotic wheat leaf tissues caused by Xanthomonas translucens.</title>
        <authorList>
            <person name="Tambong J.T."/>
        </authorList>
    </citation>
    <scope>NUCLEOTIDE SEQUENCE [LARGE SCALE GENOMIC DNA]</scope>
    <source>
        <strain evidence="14">DOAB 1063</strain>
    </source>
</reference>
<feature type="domain" description="Glycosyl hydrolase family 67 C-terminal" evidence="11">
    <location>
        <begin position="460"/>
        <end position="683"/>
    </location>
</feature>